<dbReference type="Gene3D" id="3.40.190.10">
    <property type="entry name" value="Periplasmic binding protein-like II"/>
    <property type="match status" value="1"/>
</dbReference>
<dbReference type="Pfam" id="PF03401">
    <property type="entry name" value="TctC"/>
    <property type="match status" value="1"/>
</dbReference>
<protein>
    <recommendedName>
        <fullName evidence="2">Transporter</fullName>
    </recommendedName>
</protein>
<dbReference type="InterPro" id="IPR042100">
    <property type="entry name" value="Bug_dom1"/>
</dbReference>
<dbReference type="PANTHER" id="PTHR42928">
    <property type="entry name" value="TRICARBOXYLATE-BINDING PROTEIN"/>
    <property type="match status" value="1"/>
</dbReference>
<dbReference type="CDD" id="cd07012">
    <property type="entry name" value="PBP2_Bug_TTT"/>
    <property type="match status" value="1"/>
</dbReference>
<proteinExistence type="predicted"/>
<dbReference type="AlphaFoldDB" id="A0A381U663"/>
<dbReference type="EMBL" id="UINC01005817">
    <property type="protein sequence ID" value="SVA23735.1"/>
    <property type="molecule type" value="Genomic_DNA"/>
</dbReference>
<accession>A0A381U663</accession>
<evidence type="ECO:0000313" key="1">
    <source>
        <dbReference type="EMBL" id="SVA23735.1"/>
    </source>
</evidence>
<evidence type="ECO:0008006" key="2">
    <source>
        <dbReference type="Google" id="ProtNLM"/>
    </source>
</evidence>
<dbReference type="PIRSF" id="PIRSF017082">
    <property type="entry name" value="YflP"/>
    <property type="match status" value="1"/>
</dbReference>
<dbReference type="PANTHER" id="PTHR42928:SF5">
    <property type="entry name" value="BLR1237 PROTEIN"/>
    <property type="match status" value="1"/>
</dbReference>
<gene>
    <name evidence="1" type="ORF">METZ01_LOCUS76589</name>
</gene>
<dbReference type="InterPro" id="IPR005064">
    <property type="entry name" value="BUG"/>
</dbReference>
<dbReference type="SUPFAM" id="SSF53850">
    <property type="entry name" value="Periplasmic binding protein-like II"/>
    <property type="match status" value="1"/>
</dbReference>
<name>A0A381U663_9ZZZZ</name>
<organism evidence="1">
    <name type="scientific">marine metagenome</name>
    <dbReference type="NCBI Taxonomy" id="408172"/>
    <lineage>
        <taxon>unclassified sequences</taxon>
        <taxon>metagenomes</taxon>
        <taxon>ecological metagenomes</taxon>
    </lineage>
</organism>
<reference evidence="1" key="1">
    <citation type="submission" date="2018-05" db="EMBL/GenBank/DDBJ databases">
        <authorList>
            <person name="Lanie J.A."/>
            <person name="Ng W.-L."/>
            <person name="Kazmierczak K.M."/>
            <person name="Andrzejewski T.M."/>
            <person name="Davidsen T.M."/>
            <person name="Wayne K.J."/>
            <person name="Tettelin H."/>
            <person name="Glass J.I."/>
            <person name="Rusch D."/>
            <person name="Podicherti R."/>
            <person name="Tsui H.-C.T."/>
            <person name="Winkler M.E."/>
        </authorList>
    </citation>
    <scope>NUCLEOTIDE SEQUENCE</scope>
</reference>
<sequence>MNQTQYLENEMIIKKLKPIAIAGLAVTIMLVGGIVSAGDYPSKTIEVVTHAGAGGGTDVTTRMMMLRARRVLKQDMVIVNKKGGGGAAALEYYKTVPADGYTILTFTVGHAAVMAKGKGGMKIDDLRPIARGTDDPQILMVRCGVYDSAEDFVAKQKQSPIIYGVTHLGNIDDVSAFMFAKKGGMKTPKMMPFDGGGELATQLIAGAVDAGVLNLSEASGQIEAGEICPIVVLADERMAKISHVKTAKEMGIPVSFSTVRGFAVHKNTPSAVAEKIEAALLKSMKHTVYQGFLSAVGLDSTSVAGSDVWGRQIRTTVLEMEAALKELGFIK</sequence>
<dbReference type="Gene3D" id="3.40.190.150">
    <property type="entry name" value="Bordetella uptake gene, domain 1"/>
    <property type="match status" value="1"/>
</dbReference>